<evidence type="ECO:0000259" key="6">
    <source>
        <dbReference type="PROSITE" id="PS50072"/>
    </source>
</evidence>
<dbReference type="PROSITE" id="PS00170">
    <property type="entry name" value="CSA_PPIASE_1"/>
    <property type="match status" value="1"/>
</dbReference>
<dbReference type="STRING" id="984486.A0A1E3QKV5"/>
<dbReference type="OrthoDB" id="407558at2759"/>
<dbReference type="Gene3D" id="1.25.40.10">
    <property type="entry name" value="Tetratricopeptide repeat domain"/>
    <property type="match status" value="1"/>
</dbReference>
<protein>
    <recommendedName>
        <fullName evidence="2">peptidylprolyl isomerase</fullName>
        <ecNumber evidence="2">5.2.1.8</ecNumber>
    </recommendedName>
</protein>
<dbReference type="InterPro" id="IPR019734">
    <property type="entry name" value="TPR_rpt"/>
</dbReference>
<evidence type="ECO:0000256" key="2">
    <source>
        <dbReference type="ARBA" id="ARBA00013194"/>
    </source>
</evidence>
<dbReference type="EMBL" id="KV454439">
    <property type="protein sequence ID" value="ODQ77627.1"/>
    <property type="molecule type" value="Genomic_DNA"/>
</dbReference>
<dbReference type="InterPro" id="IPR020892">
    <property type="entry name" value="Cyclophilin-type_PPIase_CS"/>
</dbReference>
<evidence type="ECO:0000256" key="1">
    <source>
        <dbReference type="ARBA" id="ARBA00000971"/>
    </source>
</evidence>
<dbReference type="Proteomes" id="UP000094336">
    <property type="component" value="Unassembled WGS sequence"/>
</dbReference>
<dbReference type="SUPFAM" id="SSF48452">
    <property type="entry name" value="TPR-like"/>
    <property type="match status" value="1"/>
</dbReference>
<dbReference type="GO" id="GO:0003755">
    <property type="term" value="F:peptidyl-prolyl cis-trans isomerase activity"/>
    <property type="evidence" value="ECO:0007669"/>
    <property type="project" value="UniProtKB-KW"/>
</dbReference>
<dbReference type="SUPFAM" id="SSF50891">
    <property type="entry name" value="Cyclophilin-like"/>
    <property type="match status" value="1"/>
</dbReference>
<comment type="catalytic activity">
    <reaction evidence="1">
        <text>[protein]-peptidylproline (omega=180) = [protein]-peptidylproline (omega=0)</text>
        <dbReference type="Rhea" id="RHEA:16237"/>
        <dbReference type="Rhea" id="RHEA-COMP:10747"/>
        <dbReference type="Rhea" id="RHEA-COMP:10748"/>
        <dbReference type="ChEBI" id="CHEBI:83833"/>
        <dbReference type="ChEBI" id="CHEBI:83834"/>
        <dbReference type="EC" id="5.2.1.8"/>
    </reaction>
</comment>
<dbReference type="InterPro" id="IPR011990">
    <property type="entry name" value="TPR-like_helical_dom_sf"/>
</dbReference>
<dbReference type="RefSeq" id="XP_018982955.1">
    <property type="nucleotide sequence ID" value="XM_019132001.1"/>
</dbReference>
<proteinExistence type="predicted"/>
<evidence type="ECO:0000256" key="5">
    <source>
        <dbReference type="PROSITE-ProRule" id="PRU00339"/>
    </source>
</evidence>
<feature type="domain" description="PPIase cyclophilin-type" evidence="6">
    <location>
        <begin position="13"/>
        <end position="198"/>
    </location>
</feature>
<name>A0A1E3QKV5_9ASCO</name>
<reference evidence="8" key="1">
    <citation type="submission" date="2016-05" db="EMBL/GenBank/DDBJ databases">
        <title>Comparative genomics of biotechnologically important yeasts.</title>
        <authorList>
            <consortium name="DOE Joint Genome Institute"/>
            <person name="Riley R."/>
            <person name="Haridas S."/>
            <person name="Wolfe K.H."/>
            <person name="Lopes M.R."/>
            <person name="Hittinger C.T."/>
            <person name="Goker M."/>
            <person name="Salamov A."/>
            <person name="Wisecaver J."/>
            <person name="Long T.M."/>
            <person name="Aerts A.L."/>
            <person name="Barry K."/>
            <person name="Choi C."/>
            <person name="Clum A."/>
            <person name="Coughlan A.Y."/>
            <person name="Deshpande S."/>
            <person name="Douglass A.P."/>
            <person name="Hanson S.J."/>
            <person name="Klenk H.-P."/>
            <person name="Labutti K."/>
            <person name="Lapidus A."/>
            <person name="Lindquist E."/>
            <person name="Lipzen A."/>
            <person name="Meier-Kolthoff J.P."/>
            <person name="Ohm R.A."/>
            <person name="Otillar R.P."/>
            <person name="Pangilinan J."/>
            <person name="Peng Y."/>
            <person name="Rokas A."/>
            <person name="Rosa C.A."/>
            <person name="Scheuner C."/>
            <person name="Sibirny A.A."/>
            <person name="Slot J.C."/>
            <person name="Stielow J.B."/>
            <person name="Sun H."/>
            <person name="Kurtzman C.P."/>
            <person name="Blackwell M."/>
            <person name="Grigoriev I.V."/>
            <person name="Jeffries T.W."/>
        </authorList>
    </citation>
    <scope>NUCLEOTIDE SEQUENCE [LARGE SCALE GENOMIC DNA]</scope>
    <source>
        <strain evidence="8">NRRL Y-12698</strain>
    </source>
</reference>
<evidence type="ECO:0000313" key="8">
    <source>
        <dbReference type="Proteomes" id="UP000094336"/>
    </source>
</evidence>
<dbReference type="PROSITE" id="PS50072">
    <property type="entry name" value="CSA_PPIASE_2"/>
    <property type="match status" value="1"/>
</dbReference>
<gene>
    <name evidence="7" type="ORF">BABINDRAFT_40969</name>
</gene>
<dbReference type="GO" id="GO:0006457">
    <property type="term" value="P:protein folding"/>
    <property type="evidence" value="ECO:0007669"/>
    <property type="project" value="InterPro"/>
</dbReference>
<dbReference type="GO" id="GO:0016018">
    <property type="term" value="F:cyclosporin A binding"/>
    <property type="evidence" value="ECO:0007669"/>
    <property type="project" value="TreeGrafter"/>
</dbReference>
<dbReference type="AlphaFoldDB" id="A0A1E3QKV5"/>
<dbReference type="SMART" id="SM00028">
    <property type="entry name" value="TPR"/>
    <property type="match status" value="3"/>
</dbReference>
<dbReference type="GO" id="GO:0005829">
    <property type="term" value="C:cytosol"/>
    <property type="evidence" value="ECO:0007669"/>
    <property type="project" value="TreeGrafter"/>
</dbReference>
<evidence type="ECO:0000256" key="4">
    <source>
        <dbReference type="ARBA" id="ARBA00023235"/>
    </source>
</evidence>
<keyword evidence="5" id="KW-0802">TPR repeat</keyword>
<dbReference type="PROSITE" id="PS50005">
    <property type="entry name" value="TPR"/>
    <property type="match status" value="1"/>
</dbReference>
<dbReference type="Gene3D" id="2.40.100.10">
    <property type="entry name" value="Cyclophilin-like"/>
    <property type="match status" value="1"/>
</dbReference>
<dbReference type="InterPro" id="IPR002130">
    <property type="entry name" value="Cyclophilin-type_PPIase_dom"/>
</dbReference>
<dbReference type="Pfam" id="PF00160">
    <property type="entry name" value="Pro_isomerase"/>
    <property type="match status" value="1"/>
</dbReference>
<evidence type="ECO:0000313" key="7">
    <source>
        <dbReference type="EMBL" id="ODQ77627.1"/>
    </source>
</evidence>
<keyword evidence="3" id="KW-0697">Rotamase</keyword>
<sequence length="401" mass="45578">MSLKLEEIHPKVFLDIQIGDLPLGRVVIELFEQLAPNTVANFQHICRGDHTSLVSGGPLTYKNTYFHRVIKNFMCQGGDVNLADLREVTTQEQYLENKYAGMGGESVFRSGENFESENLTQAIDRSFLVAMANDGDVNHNKSQFFITTYPAPHLTGKHTVFGQVCHGKSVVRDMERVRTFQTNLPNWEERVVITDCGDWREGDALPVYNCSNLTLAGDIYEEYPDDDETINPDSSESVYQAAEIIKEAGTQLFKQKQTQQAFFKYKKALRYVNEFIPGEDQPEWNAKYLVMKKKLYLNLSLVCTQLQDYQTAYDYATLLIELNHEYPAILTTTPAELAKAYFRGGAAQVKLGKVEDAVKSLRKANELLPGDALIEREYQNAEALVTNKKNKEKQKYAKFFA</sequence>
<dbReference type="InterPro" id="IPR029000">
    <property type="entry name" value="Cyclophilin-like_dom_sf"/>
</dbReference>
<organism evidence="7 8">
    <name type="scientific">Babjeviella inositovora NRRL Y-12698</name>
    <dbReference type="NCBI Taxonomy" id="984486"/>
    <lineage>
        <taxon>Eukaryota</taxon>
        <taxon>Fungi</taxon>
        <taxon>Dikarya</taxon>
        <taxon>Ascomycota</taxon>
        <taxon>Saccharomycotina</taxon>
        <taxon>Pichiomycetes</taxon>
        <taxon>Serinales incertae sedis</taxon>
        <taxon>Babjeviella</taxon>
    </lineage>
</organism>
<accession>A0A1E3QKV5</accession>
<dbReference type="GeneID" id="30149854"/>
<dbReference type="PANTHER" id="PTHR11071">
    <property type="entry name" value="PEPTIDYL-PROLYL CIS-TRANS ISOMERASE"/>
    <property type="match status" value="1"/>
</dbReference>
<keyword evidence="4" id="KW-0413">Isomerase</keyword>
<dbReference type="EC" id="5.2.1.8" evidence="2"/>
<evidence type="ECO:0000256" key="3">
    <source>
        <dbReference type="ARBA" id="ARBA00023110"/>
    </source>
</evidence>
<keyword evidence="8" id="KW-1185">Reference proteome</keyword>
<dbReference type="PRINTS" id="PR00153">
    <property type="entry name" value="CSAPPISMRASE"/>
</dbReference>
<dbReference type="PANTHER" id="PTHR11071:SF561">
    <property type="entry name" value="PEPTIDYL-PROLYL CIS-TRANS ISOMERASE D-RELATED"/>
    <property type="match status" value="1"/>
</dbReference>
<feature type="repeat" description="TPR" evidence="5">
    <location>
        <begin position="338"/>
        <end position="371"/>
    </location>
</feature>